<dbReference type="EMBL" id="JAWNFV010000016">
    <property type="protein sequence ID" value="MDY5141142.1"/>
    <property type="molecule type" value="Genomic_DNA"/>
</dbReference>
<dbReference type="Gene3D" id="3.40.50.300">
    <property type="entry name" value="P-loop containing nucleotide triphosphate hydrolases"/>
    <property type="match status" value="1"/>
</dbReference>
<dbReference type="RefSeq" id="WP_087070339.1">
    <property type="nucleotide sequence ID" value="NZ_CAUPFC010000003.1"/>
</dbReference>
<dbReference type="PROSITE" id="PS50893">
    <property type="entry name" value="ABC_TRANSPORTER_2"/>
    <property type="match status" value="1"/>
</dbReference>
<evidence type="ECO:0000313" key="6">
    <source>
        <dbReference type="EMBL" id="MDY5146179.1"/>
    </source>
</evidence>
<keyword evidence="7" id="KW-1185">Reference proteome</keyword>
<comment type="caution">
    <text evidence="5">The sequence shown here is derived from an EMBL/GenBank/DDBJ whole genome shotgun (WGS) entry which is preliminary data.</text>
</comment>
<dbReference type="Proteomes" id="UP001288320">
    <property type="component" value="Unassembled WGS sequence"/>
</dbReference>
<dbReference type="EMBL" id="JAWNFY010000008">
    <property type="protein sequence ID" value="MDY5146179.1"/>
    <property type="molecule type" value="Genomic_DNA"/>
</dbReference>
<dbReference type="FunFam" id="3.40.50.300:FF:000042">
    <property type="entry name" value="Maltose/maltodextrin ABC transporter, ATP-binding protein"/>
    <property type="match status" value="1"/>
</dbReference>
<dbReference type="GO" id="GO:0016887">
    <property type="term" value="F:ATP hydrolysis activity"/>
    <property type="evidence" value="ECO:0007669"/>
    <property type="project" value="InterPro"/>
</dbReference>
<sequence>MASVSLVNATLYYPDAPAPAVDHVNLHINDGEFFALTGPVSSGKSTVLRMIAGLEDVDYGSVLLDGEDVTALPPSMRDVVIVFQNYALYPHMTVADNMGFHLKIAGADPDDIAARVAQAADILELTEFLDAKPAQLTRAERQRVSMGRAVVRRPRIFLMDEPLKNMDVEIRDEIREQIAVLQERTGITTVYVTNDPREAFSCAHRVGVMVDGALQQVGTPAEILADLTPPVRAFLEEAGMVEAGALVDGALVDGALVAENPSPAPA</sequence>
<dbReference type="AlphaFoldDB" id="A0AAW9HNU3"/>
<protein>
    <submittedName>
        <fullName evidence="5">ABC transporter ATP-binding protein</fullName>
    </submittedName>
</protein>
<proteinExistence type="predicted"/>
<dbReference type="PANTHER" id="PTHR43875">
    <property type="entry name" value="MALTODEXTRIN IMPORT ATP-BINDING PROTEIN MSMX"/>
    <property type="match status" value="1"/>
</dbReference>
<dbReference type="GO" id="GO:0055052">
    <property type="term" value="C:ATP-binding cassette (ABC) transporter complex, substrate-binding subunit-containing"/>
    <property type="evidence" value="ECO:0007669"/>
    <property type="project" value="TreeGrafter"/>
</dbReference>
<keyword evidence="3 5" id="KW-0067">ATP-binding</keyword>
<organism evidence="5 8">
    <name type="scientific">Actinotignum timonense</name>
    <dbReference type="NCBI Taxonomy" id="1870995"/>
    <lineage>
        <taxon>Bacteria</taxon>
        <taxon>Bacillati</taxon>
        <taxon>Actinomycetota</taxon>
        <taxon>Actinomycetes</taxon>
        <taxon>Actinomycetales</taxon>
        <taxon>Actinomycetaceae</taxon>
        <taxon>Actinotignum</taxon>
    </lineage>
</organism>
<dbReference type="GO" id="GO:0005524">
    <property type="term" value="F:ATP binding"/>
    <property type="evidence" value="ECO:0007669"/>
    <property type="project" value="UniProtKB-KW"/>
</dbReference>
<dbReference type="GeneID" id="92812874"/>
<dbReference type="PANTHER" id="PTHR43875:SF1">
    <property type="entry name" value="OSMOPROTECTIVE COMPOUNDS UPTAKE ATP-BINDING PROTEIN GGTA"/>
    <property type="match status" value="1"/>
</dbReference>
<evidence type="ECO:0000313" key="5">
    <source>
        <dbReference type="EMBL" id="MDY5141142.1"/>
    </source>
</evidence>
<name>A0AAW9HNU3_9ACTO</name>
<dbReference type="InterPro" id="IPR047641">
    <property type="entry name" value="ABC_transpr_MalK/UgpC-like"/>
</dbReference>
<evidence type="ECO:0000313" key="7">
    <source>
        <dbReference type="Proteomes" id="UP001284901"/>
    </source>
</evidence>
<dbReference type="SMART" id="SM00382">
    <property type="entry name" value="AAA"/>
    <property type="match status" value="1"/>
</dbReference>
<evidence type="ECO:0000256" key="2">
    <source>
        <dbReference type="ARBA" id="ARBA00022741"/>
    </source>
</evidence>
<dbReference type="Pfam" id="PF00005">
    <property type="entry name" value="ABC_tran"/>
    <property type="match status" value="1"/>
</dbReference>
<keyword evidence="1" id="KW-0813">Transport</keyword>
<keyword evidence="2" id="KW-0547">Nucleotide-binding</keyword>
<accession>A0AAW9HNU3</accession>
<evidence type="ECO:0000259" key="4">
    <source>
        <dbReference type="PROSITE" id="PS50893"/>
    </source>
</evidence>
<gene>
    <name evidence="5" type="ORF">R6G74_07475</name>
    <name evidence="6" type="ORF">R6P33_03960</name>
</gene>
<evidence type="ECO:0000313" key="8">
    <source>
        <dbReference type="Proteomes" id="UP001288320"/>
    </source>
</evidence>
<dbReference type="InterPro" id="IPR003439">
    <property type="entry name" value="ABC_transporter-like_ATP-bd"/>
</dbReference>
<dbReference type="Proteomes" id="UP001284901">
    <property type="component" value="Unassembled WGS sequence"/>
</dbReference>
<evidence type="ECO:0000256" key="3">
    <source>
        <dbReference type="ARBA" id="ARBA00022840"/>
    </source>
</evidence>
<dbReference type="InterPro" id="IPR027417">
    <property type="entry name" value="P-loop_NTPase"/>
</dbReference>
<dbReference type="SUPFAM" id="SSF52540">
    <property type="entry name" value="P-loop containing nucleoside triphosphate hydrolases"/>
    <property type="match status" value="1"/>
</dbReference>
<dbReference type="InterPro" id="IPR003593">
    <property type="entry name" value="AAA+_ATPase"/>
</dbReference>
<evidence type="ECO:0000256" key="1">
    <source>
        <dbReference type="ARBA" id="ARBA00022448"/>
    </source>
</evidence>
<dbReference type="GO" id="GO:0140359">
    <property type="term" value="F:ABC-type transporter activity"/>
    <property type="evidence" value="ECO:0007669"/>
    <property type="project" value="UniProtKB-ARBA"/>
</dbReference>
<reference evidence="5 7" key="1">
    <citation type="submission" date="2023-10" db="EMBL/GenBank/DDBJ databases">
        <title>Whole Genome based description of the genera Actinobaculum and Actinotignum reveals a complex phylogenetic relationship within the species included in the genus Actinotignum.</title>
        <authorList>
            <person name="Jensen C.S."/>
            <person name="Dargis R."/>
            <person name="Kemp M."/>
            <person name="Christensen J.J."/>
        </authorList>
    </citation>
    <scope>NUCLEOTIDE SEQUENCE</scope>
    <source>
        <strain evidence="6 7">SLA_B089</strain>
        <strain evidence="5">SLA_B245</strain>
    </source>
</reference>
<feature type="domain" description="ABC transporter" evidence="4">
    <location>
        <begin position="4"/>
        <end position="236"/>
    </location>
</feature>